<dbReference type="EMBL" id="CAMAPE010000017">
    <property type="protein sequence ID" value="CAH9084585.1"/>
    <property type="molecule type" value="Genomic_DNA"/>
</dbReference>
<gene>
    <name evidence="2" type="ORF">CEURO_LOCUS9082</name>
</gene>
<feature type="region of interest" description="Disordered" evidence="1">
    <location>
        <begin position="39"/>
        <end position="77"/>
    </location>
</feature>
<feature type="compositionally biased region" description="Polar residues" evidence="1">
    <location>
        <begin position="145"/>
        <end position="162"/>
    </location>
</feature>
<protein>
    <recommendedName>
        <fullName evidence="4">Pesticidal crystal cry8Ba protein</fullName>
    </recommendedName>
</protein>
<keyword evidence="3" id="KW-1185">Reference proteome</keyword>
<evidence type="ECO:0000313" key="3">
    <source>
        <dbReference type="Proteomes" id="UP001152484"/>
    </source>
</evidence>
<sequence>MATQSQRRAFDPVIGVRNRGRAGVASQLPSWVFSVSNAESDMDTCSDSDEDDGGMRYSFETSPQDDKIPNGRQSTASFRFGKGASWAHTNVHSNGSSGKKGLNIRMVNDDIPSAPPLAGSHHAHHQTTEHFKNFEADVTSISGASRCSATTGEPSTSTSQCSKKSRIPDPIERSAAISSNHSFSQFPTYQASGRGTWYAFVSYEACLRLCLHSWAKGCAEAPVFLENECALLLNAFGLKQALLQPEEELLRKTSTDLVSEGAMVKTKKTFGKMKVQVRKVKMGFEPPNGCSFSSIKPSKEKIDSLRFQISNLKSTLSSEWGVIRKVRVSPRLPPNASISHQSLAVLHAGARYMKDVSGILKLGFTTLRTTSKSYEVVPETYPCLLRVKSLPEEDAVKMQPGSTESHIFLPDGIGDDLIIEVHDSKGVYCGRAIAQIADISEDQGEKLRWWPIYHEPEHEIVGRVQLYINYSTSADESHDTKCGTVAETVAYDCVLEAAMKVQQFQQRNLLLHGCWKWLVSEFASYYGISDAYTKLRYLSYIMDVATPTADCLDLVHDLMLPVVMKGRTKNTLSHQENRILGEVSEKIEEIIALAFENYKSLDESLPTGIADTFRPATGDAPPALASSLKLYNLLHDILSPEAQLKLCRYFQIAAKKRAKHHLSETDEFVSNYSEKILMDPVAVSTAYQKMVSLCLNIRNEILTDLEIHSQDVLPSFLDLPNLSSAIYSAELCNRLRAFLIACPPTGPSSPMAGLIIATSDFQRALISWNISPVKGGVDAKELFDLHINRWIYDKRQSLLDLCKLDKMKWAGMDTQPSTTPFIDDIYDRLKETLSEYEIIISRWPEYVFPLECAIADVEKAVMETLDKQYAEVLSPLKEIGVPFKLGLKYVQKMTKGNVGPYAVPNELGILLNSMKRMLDVVRPQIETQFKSWGSCLPDSSNVLPGERISEITIMLRTKFKSYMQALMDKLVENTKLQNTTKLKKIIQDAKEGVIESDLRSRMQPLKEMLENMIDQLHVVFETQVFIIICRGFWDRMGQDVLKFLENIKDSRSWYNASRIAVTILEDIFASHMQKLLGNALLEKDMEPPRSILEVRSMLCKNAVNDQDNDFFY</sequence>
<dbReference type="PANTHER" id="PTHR31110">
    <property type="entry name" value="PESTICIDAL CRYSTAL CRY8BA PROTEIN"/>
    <property type="match status" value="1"/>
</dbReference>
<proteinExistence type="predicted"/>
<organism evidence="2 3">
    <name type="scientific">Cuscuta europaea</name>
    <name type="common">European dodder</name>
    <dbReference type="NCBI Taxonomy" id="41803"/>
    <lineage>
        <taxon>Eukaryota</taxon>
        <taxon>Viridiplantae</taxon>
        <taxon>Streptophyta</taxon>
        <taxon>Embryophyta</taxon>
        <taxon>Tracheophyta</taxon>
        <taxon>Spermatophyta</taxon>
        <taxon>Magnoliopsida</taxon>
        <taxon>eudicotyledons</taxon>
        <taxon>Gunneridae</taxon>
        <taxon>Pentapetalae</taxon>
        <taxon>asterids</taxon>
        <taxon>lamiids</taxon>
        <taxon>Solanales</taxon>
        <taxon>Convolvulaceae</taxon>
        <taxon>Cuscuteae</taxon>
        <taxon>Cuscuta</taxon>
        <taxon>Cuscuta subgen. Cuscuta</taxon>
    </lineage>
</organism>
<evidence type="ECO:0008006" key="4">
    <source>
        <dbReference type="Google" id="ProtNLM"/>
    </source>
</evidence>
<dbReference type="AlphaFoldDB" id="A0A9P1E6W1"/>
<evidence type="ECO:0000256" key="1">
    <source>
        <dbReference type="SAM" id="MobiDB-lite"/>
    </source>
</evidence>
<name>A0A9P1E6W1_CUSEU</name>
<dbReference type="PANTHER" id="PTHR31110:SF2">
    <property type="entry name" value="PESTICIDAL CRYSTAL CRY8BA PROTEIN"/>
    <property type="match status" value="1"/>
</dbReference>
<evidence type="ECO:0000313" key="2">
    <source>
        <dbReference type="EMBL" id="CAH9084585.1"/>
    </source>
</evidence>
<feature type="region of interest" description="Disordered" evidence="1">
    <location>
        <begin position="145"/>
        <end position="167"/>
    </location>
</feature>
<accession>A0A9P1E6W1</accession>
<dbReference type="OrthoDB" id="1896158at2759"/>
<comment type="caution">
    <text evidence="2">The sequence shown here is derived from an EMBL/GenBank/DDBJ whole genome shotgun (WGS) entry which is preliminary data.</text>
</comment>
<reference evidence="2" key="1">
    <citation type="submission" date="2022-07" db="EMBL/GenBank/DDBJ databases">
        <authorList>
            <person name="Macas J."/>
            <person name="Novak P."/>
            <person name="Neumann P."/>
        </authorList>
    </citation>
    <scope>NUCLEOTIDE SEQUENCE</scope>
</reference>
<feature type="compositionally biased region" description="Acidic residues" evidence="1">
    <location>
        <begin position="40"/>
        <end position="52"/>
    </location>
</feature>
<dbReference type="Proteomes" id="UP001152484">
    <property type="component" value="Unassembled WGS sequence"/>
</dbReference>